<dbReference type="PANTHER" id="PTHR22792:SF140">
    <property type="entry name" value="ACHILLES, ISOFORM A"/>
    <property type="match status" value="1"/>
</dbReference>
<evidence type="ECO:0000256" key="3">
    <source>
        <dbReference type="ARBA" id="ARBA00023242"/>
    </source>
</evidence>
<dbReference type="InterPro" id="IPR036388">
    <property type="entry name" value="WH-like_DNA-bd_sf"/>
</dbReference>
<dbReference type="Gene3D" id="3.30.70.330">
    <property type="match status" value="1"/>
</dbReference>
<dbReference type="SUPFAM" id="SSF46785">
    <property type="entry name" value="Winged helix' DNA-binding domain"/>
    <property type="match status" value="1"/>
</dbReference>
<evidence type="ECO:0000256" key="5">
    <source>
        <dbReference type="SAM" id="MobiDB-lite"/>
    </source>
</evidence>
<evidence type="ECO:0000313" key="8">
    <source>
        <dbReference type="Proteomes" id="UP001338582"/>
    </source>
</evidence>
<dbReference type="EMBL" id="CP138896">
    <property type="protein sequence ID" value="WPK25241.1"/>
    <property type="molecule type" value="Genomic_DNA"/>
</dbReference>
<dbReference type="InterPro" id="IPR002344">
    <property type="entry name" value="Lupus_La"/>
</dbReference>
<dbReference type="GeneID" id="88173612"/>
<keyword evidence="2 4" id="KW-0694">RNA-binding</keyword>
<dbReference type="PANTHER" id="PTHR22792">
    <property type="entry name" value="LUPUS LA PROTEIN-RELATED"/>
    <property type="match status" value="1"/>
</dbReference>
<dbReference type="Proteomes" id="UP001338582">
    <property type="component" value="Chromosome 3"/>
</dbReference>
<dbReference type="PRINTS" id="PR00302">
    <property type="entry name" value="LUPUSLA"/>
</dbReference>
<evidence type="ECO:0000256" key="2">
    <source>
        <dbReference type="ARBA" id="ARBA00022884"/>
    </source>
</evidence>
<comment type="subcellular location">
    <subcellularLocation>
        <location evidence="1">Nucleus</location>
    </subcellularLocation>
</comment>
<organism evidence="7 8">
    <name type="scientific">Australozyma saopauloensis</name>
    <dbReference type="NCBI Taxonomy" id="291208"/>
    <lineage>
        <taxon>Eukaryota</taxon>
        <taxon>Fungi</taxon>
        <taxon>Dikarya</taxon>
        <taxon>Ascomycota</taxon>
        <taxon>Saccharomycotina</taxon>
        <taxon>Pichiomycetes</taxon>
        <taxon>Metschnikowiaceae</taxon>
        <taxon>Australozyma</taxon>
    </lineage>
</organism>
<gene>
    <name evidence="7" type="ORF">PUMCH_002547</name>
</gene>
<dbReference type="PROSITE" id="PS50961">
    <property type="entry name" value="HTH_LA"/>
    <property type="match status" value="1"/>
</dbReference>
<dbReference type="GO" id="GO:0003729">
    <property type="term" value="F:mRNA binding"/>
    <property type="evidence" value="ECO:0007669"/>
    <property type="project" value="TreeGrafter"/>
</dbReference>
<dbReference type="InterPro" id="IPR006630">
    <property type="entry name" value="La_HTH"/>
</dbReference>
<dbReference type="InterPro" id="IPR035979">
    <property type="entry name" value="RBD_domain_sf"/>
</dbReference>
<keyword evidence="8" id="KW-1185">Reference proteome</keyword>
<dbReference type="InterPro" id="IPR012677">
    <property type="entry name" value="Nucleotide-bd_a/b_plait_sf"/>
</dbReference>
<evidence type="ECO:0000256" key="1">
    <source>
        <dbReference type="ARBA" id="ARBA00004123"/>
    </source>
</evidence>
<feature type="compositionally biased region" description="Basic and acidic residues" evidence="5">
    <location>
        <begin position="249"/>
        <end position="280"/>
    </location>
</feature>
<dbReference type="AlphaFoldDB" id="A0AAX4H9L2"/>
<evidence type="ECO:0000259" key="6">
    <source>
        <dbReference type="PROSITE" id="PS50961"/>
    </source>
</evidence>
<proteinExistence type="predicted"/>
<feature type="region of interest" description="Disordered" evidence="5">
    <location>
        <begin position="211"/>
        <end position="286"/>
    </location>
</feature>
<dbReference type="GO" id="GO:1990904">
    <property type="term" value="C:ribonucleoprotein complex"/>
    <property type="evidence" value="ECO:0007669"/>
    <property type="project" value="InterPro"/>
</dbReference>
<evidence type="ECO:0000256" key="4">
    <source>
        <dbReference type="PROSITE-ProRule" id="PRU00332"/>
    </source>
</evidence>
<keyword evidence="3" id="KW-0539">Nucleus</keyword>
<dbReference type="GO" id="GO:0006396">
    <property type="term" value="P:RNA processing"/>
    <property type="evidence" value="ECO:0007669"/>
    <property type="project" value="InterPro"/>
</dbReference>
<dbReference type="SMART" id="SM00715">
    <property type="entry name" value="LA"/>
    <property type="match status" value="1"/>
</dbReference>
<feature type="domain" description="HTH La-type RNA-binding" evidence="6">
    <location>
        <begin position="5"/>
        <end position="95"/>
    </location>
</feature>
<evidence type="ECO:0000313" key="7">
    <source>
        <dbReference type="EMBL" id="WPK25241.1"/>
    </source>
</evidence>
<sequence length="286" mass="33166">MTDSIYTGEDFEDKVKKQVEFYFSDSNLQQDKFLWRIYEANDGWVELKTLLTFGRMRQYRPEEKVIAALKASDKLVLSANEDMVRRKDPIKDFNEVKNIKKRNSVHIEGFPSETTQEEVEEWFSEKIVPSLPKEQGVCSIRRIKNRATKEFFGVVDVEFKTLEDAEHFLGVSVSYPEGIVAENEVEGKQHILKKMSLLTFREMRESSKRFGVNEVTKRRNSFKDNNRKKPRKDDRDEKTEEAIEETEEKADKTEKTEEATAEAEKAPEAEAASETDKVEESAAVEA</sequence>
<dbReference type="GO" id="GO:0005634">
    <property type="term" value="C:nucleus"/>
    <property type="evidence" value="ECO:0007669"/>
    <property type="project" value="UniProtKB-SubCell"/>
</dbReference>
<dbReference type="Pfam" id="PF05383">
    <property type="entry name" value="La"/>
    <property type="match status" value="1"/>
</dbReference>
<dbReference type="InterPro" id="IPR036390">
    <property type="entry name" value="WH_DNA-bd_sf"/>
</dbReference>
<dbReference type="InterPro" id="IPR045180">
    <property type="entry name" value="La_dom_prot"/>
</dbReference>
<dbReference type="RefSeq" id="XP_062877624.1">
    <property type="nucleotide sequence ID" value="XM_063021554.1"/>
</dbReference>
<accession>A0AAX4H9L2</accession>
<name>A0AAX4H9L2_9ASCO</name>
<feature type="compositionally biased region" description="Basic and acidic residues" evidence="5">
    <location>
        <begin position="215"/>
        <end position="241"/>
    </location>
</feature>
<dbReference type="Gene3D" id="1.10.10.10">
    <property type="entry name" value="Winged helix-like DNA-binding domain superfamily/Winged helix DNA-binding domain"/>
    <property type="match status" value="1"/>
</dbReference>
<protein>
    <recommendedName>
        <fullName evidence="6">HTH La-type RNA-binding domain-containing protein</fullName>
    </recommendedName>
</protein>
<dbReference type="KEGG" id="asau:88173612"/>
<dbReference type="SUPFAM" id="SSF54928">
    <property type="entry name" value="RNA-binding domain, RBD"/>
    <property type="match status" value="1"/>
</dbReference>
<reference evidence="7 8" key="1">
    <citation type="submission" date="2023-10" db="EMBL/GenBank/DDBJ databases">
        <title>Draft Genome Sequence of Candida saopaulonensis from a very Premature Infant with Sepsis.</title>
        <authorList>
            <person name="Ning Y."/>
            <person name="Dai R."/>
            <person name="Xiao M."/>
            <person name="Xu Y."/>
            <person name="Yan Q."/>
            <person name="Zhang L."/>
        </authorList>
    </citation>
    <scope>NUCLEOTIDE SEQUENCE [LARGE SCALE GENOMIC DNA]</scope>
    <source>
        <strain evidence="7 8">19XY460</strain>
    </source>
</reference>